<dbReference type="InterPro" id="IPR015188">
    <property type="entry name" value="BRCA2_OB_3"/>
</dbReference>
<proteinExistence type="predicted"/>
<dbReference type="PANTHER" id="PTHR11289:SF0">
    <property type="entry name" value="BREAST CANCER TYPE 2 SUSCEPTIBILITY PROTEIN"/>
    <property type="match status" value="1"/>
</dbReference>
<evidence type="ECO:0000256" key="1">
    <source>
        <dbReference type="ARBA" id="ARBA00022737"/>
    </source>
</evidence>
<dbReference type="InterPro" id="IPR015252">
    <property type="entry name" value="BRCA2_hlx"/>
</dbReference>
<sequence>MEEVPASPEAEKRMKFRRKLGSSIFKRSKETSGSESVTDGASFEQRTDVSSTEVNVKKSDAKRKLSIFYYDENVEKLETVSANPLASAVMLEKASSIQMSKQVPSREFVACSNEEFLSVGELARRTGASGGPDCMSPQAATSSSTKPHNYSFTQMEIDTQMIDIFEAADLMMCSSTVHQQSSKPRPKLPDFAKNTTPEKLLTHPHTISTVSKDSAPTRERTLIQTILDDFTLDVSEQCSMDVDFSIIKSESLRRRLIQLRDLIASPPKPVKRESVCRQYGRPIQKRKQEQLLARRLSYDSDDSVGPPLSDDESDTSTVRHANANNDSDVSMDGMVLNESVLIQANLTQLSAFFSQAVTSQEEHDRLLEDDDDLFMLAHHTIDNRQEDTSHRAHSDVKTGIKNATGCADSPLPAYFTVSSCNRIHNGTSRNESDEILMKAQSMFAAEKAKREHNLMQAPTVKSSCDQFAERKVKPIEIDHTKVKEFKVPVTHVTVANEPFSGGFSTAGGNMIAISAKALKNAEKMFAEEEAKLQKETETLQAAPLESLNDAKKAVEPAQQACNEETSSLERTNRVANYDSNRTELNGGFSTAGGKSISVSKKALDMAQKTFDEEQLKMDAASMTKTVVPFASEGFTTASGGKISVSKKALESAQTMFADEEAKSLKHQSTTGASMLPTAFGGSFSTARGNMIAVSKKALEKARKTFDEMEETVDHEGVTSEKDSNAAGGNMVSKSSNSKEEDTSKRQENNKRPAFGAAFSTASGASIRVSKAALENAQKLFDEDDLSVDKENLPHNVPSFSGGLKTAVGSNIGEEKARKLISEVENIKHDLESTSTVTNRFGAFSTAGGSSIVVSKEAIKKAQQVFDEHEADPTVTSNVDLFAGGFNTASGSKIAVSLQALENAKKMFVEEESDAISNGISESATGNNDIVSTEQVPESYSKPMGLTSFPAFNRASGATITVSSDALERAKKLWKELDEEKTEHSLPPVDTSLAKTNLALEQELKNEQDESHRKRKLSFTADEVIITPKKKPRTDQLHPVALFQTSTPAITAKKPEVLHTSGKPTAESTSAHDVDAFFAQLDDNEFQEMFCIQQTAGKKQNKLLTKFEQCSSTVIPSKPPAKLIGSDWDDSFSEILPNLPASDESNAKPAANMVRLPSEDVQRKRMEELQKQLQYIENKPESECRQRLFVFCGKKLQKNRVRLKEFVEGNAPRSAEALIPVMSVTQENVMEFRFNMVDYYGETFCSANDTGIPLGTDGKEGRLLMAVDATVGMEELKRAFLASPGIDPRLVPQGWIENSWRWIVTKLSAMERNFITYFQGALSPENVFHQLQYRYHVEIDSARRPALRKMLEKDDVPSRRMVLFVANVFKSTGPIETELELSDGWYSVRTEIDYPLAAAVTAGKITIGTKLMIQGAELLNHKDGCSPLEVPEDVRLKISTNCTRRARWPAKLGYYRCPVPFRIECNAIHDRGGLIASVRAMIVRVYPLMFVEKSSNEAQGSVLRSERMQQRHSRRNDANQLEKLHKLHNRVQEEIERERAAVSLNRNMRVTESTTTAELQDMLENGLDVSFLDVVLTRSQQHVIEQFQQRQQEELQNEIIRRVKAQLEKNSIRPTVTALLKVRLMDRLRPERSFLLSIWRPTDEVRSILQEQNPIEFGHLTANGTKNNDVQLTAHKATMDLLCINFWHGLSEYAYDDVIRERTVLCVANLQWRTFSRQTPGMPQSFATEYTTFTGKPCEDQLRNERDRFQLQLDAIDGESFFQRCQERISELLLMNTSTGSAGTTPYHQQRSTSRLQHSTPLGANSATKRKIETLASIYASPPKMSPIVISRNPNIRRGFKTPARVDEHENSR</sequence>
<dbReference type="Pfam" id="PF00634">
    <property type="entry name" value="BRCA2"/>
    <property type="match status" value="5"/>
</dbReference>
<keyword evidence="5" id="KW-0234">DNA repair</keyword>
<evidence type="ECO:0000313" key="10">
    <source>
        <dbReference type="EnsemblMetazoa" id="AMAM006182-PA"/>
    </source>
</evidence>
<feature type="region of interest" description="Disordered" evidence="6">
    <location>
        <begin position="128"/>
        <end position="147"/>
    </location>
</feature>
<dbReference type="InterPro" id="IPR015187">
    <property type="entry name" value="BRCA2_OB_1"/>
</dbReference>
<evidence type="ECO:0000256" key="4">
    <source>
        <dbReference type="ARBA" id="ARBA00023172"/>
    </source>
</evidence>
<reference evidence="10" key="2">
    <citation type="submission" date="2020-05" db="UniProtKB">
        <authorList>
            <consortium name="EnsemblMetazoa"/>
        </authorList>
    </citation>
    <scope>IDENTIFICATION</scope>
    <source>
        <strain evidence="10">maculatus3</strain>
    </source>
</reference>
<feature type="compositionally biased region" description="Polar residues" evidence="6">
    <location>
        <begin position="315"/>
        <end position="328"/>
    </location>
</feature>
<dbReference type="CDD" id="cd04493">
    <property type="entry name" value="BRCA2DBD_OB1"/>
    <property type="match status" value="1"/>
</dbReference>
<keyword evidence="2" id="KW-0227">DNA damage</keyword>
<dbReference type="Pfam" id="PF09169">
    <property type="entry name" value="BRCA-2_helical"/>
    <property type="match status" value="1"/>
</dbReference>
<accession>A0A182SG97</accession>
<evidence type="ECO:0000256" key="2">
    <source>
        <dbReference type="ARBA" id="ARBA00022763"/>
    </source>
</evidence>
<feature type="region of interest" description="Disordered" evidence="6">
    <location>
        <begin position="26"/>
        <end position="56"/>
    </location>
</feature>
<evidence type="ECO:0000313" key="11">
    <source>
        <dbReference type="Proteomes" id="UP000075901"/>
    </source>
</evidence>
<feature type="domain" description="BRCA2 OB1" evidence="7">
    <location>
        <begin position="1344"/>
        <end position="1455"/>
    </location>
</feature>
<dbReference type="SUPFAM" id="SSF81878">
    <property type="entry name" value="BRCA2 tower domain"/>
    <property type="match status" value="1"/>
</dbReference>
<dbReference type="InterPro" id="IPR012340">
    <property type="entry name" value="NA-bd_OB-fold"/>
</dbReference>
<dbReference type="GO" id="GO:0000724">
    <property type="term" value="P:double-strand break repair via homologous recombination"/>
    <property type="evidence" value="ECO:0007669"/>
    <property type="project" value="InterPro"/>
</dbReference>
<name>A0A182SG97_9DIPT</name>
<dbReference type="Proteomes" id="UP000075901">
    <property type="component" value="Unassembled WGS sequence"/>
</dbReference>
<organism evidence="10 11">
    <name type="scientific">Anopheles maculatus</name>
    <dbReference type="NCBI Taxonomy" id="74869"/>
    <lineage>
        <taxon>Eukaryota</taxon>
        <taxon>Metazoa</taxon>
        <taxon>Ecdysozoa</taxon>
        <taxon>Arthropoda</taxon>
        <taxon>Hexapoda</taxon>
        <taxon>Insecta</taxon>
        <taxon>Pterygota</taxon>
        <taxon>Neoptera</taxon>
        <taxon>Endopterygota</taxon>
        <taxon>Diptera</taxon>
        <taxon>Nematocera</taxon>
        <taxon>Culicoidea</taxon>
        <taxon>Culicidae</taxon>
        <taxon>Anophelinae</taxon>
        <taxon>Anopheles</taxon>
        <taxon>Anopheles maculatus group</taxon>
    </lineage>
</organism>
<evidence type="ECO:0000256" key="6">
    <source>
        <dbReference type="SAM" id="MobiDB-lite"/>
    </source>
</evidence>
<dbReference type="InterPro" id="IPR002093">
    <property type="entry name" value="BRCA2_repeat"/>
</dbReference>
<feature type="compositionally biased region" description="Basic and acidic residues" evidence="6">
    <location>
        <begin position="736"/>
        <end position="750"/>
    </location>
</feature>
<dbReference type="PANTHER" id="PTHR11289">
    <property type="entry name" value="BREAST CANCER TYPE 2 SUSCEPTIBILITY PROTEIN BRCA2"/>
    <property type="match status" value="1"/>
</dbReference>
<feature type="domain" description="Breast cancer type 2 susceptibility protein helical" evidence="9">
    <location>
        <begin position="1171"/>
        <end position="1340"/>
    </location>
</feature>
<feature type="region of interest" description="Disordered" evidence="6">
    <location>
        <begin position="705"/>
        <end position="754"/>
    </location>
</feature>
<dbReference type="VEuPathDB" id="VectorBase:AMAM006182"/>
<evidence type="ECO:0000259" key="7">
    <source>
        <dbReference type="Pfam" id="PF09103"/>
    </source>
</evidence>
<evidence type="ECO:0000256" key="5">
    <source>
        <dbReference type="ARBA" id="ARBA00023204"/>
    </source>
</evidence>
<evidence type="ECO:0000259" key="9">
    <source>
        <dbReference type="Pfam" id="PF09169"/>
    </source>
</evidence>
<feature type="compositionally biased region" description="Polar residues" evidence="6">
    <location>
        <begin position="138"/>
        <end position="147"/>
    </location>
</feature>
<protein>
    <recommendedName>
        <fullName evidence="12">Tower domain-containing protein</fullName>
    </recommendedName>
</protein>
<dbReference type="GO" id="GO:0005634">
    <property type="term" value="C:nucleus"/>
    <property type="evidence" value="ECO:0007669"/>
    <property type="project" value="TreeGrafter"/>
</dbReference>
<dbReference type="GO" id="GO:0003677">
    <property type="term" value="F:DNA binding"/>
    <property type="evidence" value="ECO:0007669"/>
    <property type="project" value="UniProtKB-KW"/>
</dbReference>
<reference evidence="11" key="1">
    <citation type="submission" date="2013-09" db="EMBL/GenBank/DDBJ databases">
        <title>The Genome Sequence of Anopheles maculatus species B.</title>
        <authorList>
            <consortium name="The Broad Institute Genomics Platform"/>
            <person name="Neafsey D.E."/>
            <person name="Besansky N."/>
            <person name="Howell P."/>
            <person name="Walton C."/>
            <person name="Young S.K."/>
            <person name="Zeng Q."/>
            <person name="Gargeya S."/>
            <person name="Fitzgerald M."/>
            <person name="Haas B."/>
            <person name="Abouelleil A."/>
            <person name="Allen A.W."/>
            <person name="Alvarado L."/>
            <person name="Arachchi H.M."/>
            <person name="Berlin A.M."/>
            <person name="Chapman S.B."/>
            <person name="Gainer-Dewar J."/>
            <person name="Goldberg J."/>
            <person name="Griggs A."/>
            <person name="Gujja S."/>
            <person name="Hansen M."/>
            <person name="Howarth C."/>
            <person name="Imamovic A."/>
            <person name="Ireland A."/>
            <person name="Larimer J."/>
            <person name="McCowan C."/>
            <person name="Murphy C."/>
            <person name="Pearson M."/>
            <person name="Poon T.W."/>
            <person name="Priest M."/>
            <person name="Roberts A."/>
            <person name="Saif S."/>
            <person name="Shea T."/>
            <person name="Sisk P."/>
            <person name="Sykes S."/>
            <person name="Wortman J."/>
            <person name="Nusbaum C."/>
            <person name="Birren B."/>
        </authorList>
    </citation>
    <scope>NUCLEOTIDE SEQUENCE [LARGE SCALE GENOMIC DNA]</scope>
    <source>
        <strain evidence="11">maculatus3</strain>
    </source>
</reference>
<dbReference type="InterPro" id="IPR015525">
    <property type="entry name" value="BRCA2"/>
</dbReference>
<evidence type="ECO:0000256" key="3">
    <source>
        <dbReference type="ARBA" id="ARBA00023125"/>
    </source>
</evidence>
<dbReference type="InterPro" id="IPR036315">
    <property type="entry name" value="BRCA2_hlx_sf"/>
</dbReference>
<feature type="domain" description="BRCA2 OB3" evidence="8">
    <location>
        <begin position="1675"/>
        <end position="1772"/>
    </location>
</feature>
<dbReference type="PROSITE" id="PS50138">
    <property type="entry name" value="BRCA2_REPEAT"/>
    <property type="match status" value="8"/>
</dbReference>
<dbReference type="Gene3D" id="2.40.50.140">
    <property type="entry name" value="Nucleic acid-binding proteins"/>
    <property type="match status" value="3"/>
</dbReference>
<feature type="compositionally biased region" description="Basic and acidic residues" evidence="6">
    <location>
        <begin position="705"/>
        <end position="723"/>
    </location>
</feature>
<dbReference type="GO" id="GO:0006355">
    <property type="term" value="P:regulation of DNA-templated transcription"/>
    <property type="evidence" value="ECO:0007669"/>
    <property type="project" value="TreeGrafter"/>
</dbReference>
<dbReference type="Pfam" id="PF09104">
    <property type="entry name" value="BRCA-2_OB3"/>
    <property type="match status" value="1"/>
</dbReference>
<evidence type="ECO:0000259" key="8">
    <source>
        <dbReference type="Pfam" id="PF09104"/>
    </source>
</evidence>
<feature type="region of interest" description="Disordered" evidence="6">
    <location>
        <begin position="1781"/>
        <end position="1801"/>
    </location>
</feature>
<dbReference type="EnsemblMetazoa" id="AMAM006182-RA">
    <property type="protein sequence ID" value="AMAM006182-PA"/>
    <property type="gene ID" value="AMAM006182"/>
</dbReference>
<dbReference type="SUPFAM" id="SSF50249">
    <property type="entry name" value="Nucleic acid-binding proteins"/>
    <property type="match status" value="3"/>
</dbReference>
<keyword evidence="1" id="KW-0677">Repeat</keyword>
<keyword evidence="4" id="KW-0233">DNA recombination</keyword>
<dbReference type="SUPFAM" id="SSF81872">
    <property type="entry name" value="BRCA2 helical domain"/>
    <property type="match status" value="1"/>
</dbReference>
<keyword evidence="3" id="KW-0238">DNA-binding</keyword>
<feature type="region of interest" description="Disordered" evidence="6">
    <location>
        <begin position="297"/>
        <end position="330"/>
    </location>
</feature>
<evidence type="ECO:0008006" key="12">
    <source>
        <dbReference type="Google" id="ProtNLM"/>
    </source>
</evidence>
<dbReference type="Pfam" id="PF09103">
    <property type="entry name" value="BRCA-2_OB1"/>
    <property type="match status" value="1"/>
</dbReference>
<keyword evidence="11" id="KW-1185">Reference proteome</keyword>